<keyword evidence="13" id="KW-0675">Receptor</keyword>
<keyword evidence="10" id="KW-0732">Signal</keyword>
<evidence type="ECO:0000256" key="2">
    <source>
        <dbReference type="ARBA" id="ARBA00022448"/>
    </source>
</evidence>
<dbReference type="InterPro" id="IPR037066">
    <property type="entry name" value="Plug_dom_sf"/>
</dbReference>
<dbReference type="NCBIfam" id="TIGR04057">
    <property type="entry name" value="SusC_RagA_signa"/>
    <property type="match status" value="1"/>
</dbReference>
<dbReference type="InterPro" id="IPR008969">
    <property type="entry name" value="CarboxyPept-like_regulatory"/>
</dbReference>
<reference evidence="13" key="2">
    <citation type="journal article" date="2024" name="Antonie Van Leeuwenhoek">
        <title>Roseihalotalea indica gen. nov., sp. nov., a halophilic Bacteroidetes from mesopelagic Southwest Indian Ocean with higher carbohydrate metabolic potential.</title>
        <authorList>
            <person name="Chen B."/>
            <person name="Zhang M."/>
            <person name="Lin D."/>
            <person name="Ye J."/>
            <person name="Tang K."/>
        </authorList>
    </citation>
    <scope>NUCLEOTIDE SEQUENCE</scope>
    <source>
        <strain evidence="13">TK19036</strain>
    </source>
</reference>
<evidence type="ECO:0000256" key="4">
    <source>
        <dbReference type="ARBA" id="ARBA00022692"/>
    </source>
</evidence>
<evidence type="ECO:0000259" key="11">
    <source>
        <dbReference type="Pfam" id="PF00593"/>
    </source>
</evidence>
<keyword evidence="6 8" id="KW-0472">Membrane</keyword>
<feature type="domain" description="TonB-dependent receptor-like beta-barrel" evidence="11">
    <location>
        <begin position="441"/>
        <end position="828"/>
    </location>
</feature>
<dbReference type="InterPro" id="IPR023996">
    <property type="entry name" value="TonB-dep_OMP_SusC/RagA"/>
</dbReference>
<reference evidence="13" key="1">
    <citation type="journal article" date="2023" name="Comput. Struct. Biotechnol. J.">
        <title>Discovery of a novel marine Bacteroidetes with a rich repertoire of carbohydrate-active enzymes.</title>
        <authorList>
            <person name="Chen B."/>
            <person name="Liu G."/>
            <person name="Chen Q."/>
            <person name="Wang H."/>
            <person name="Liu L."/>
            <person name="Tang K."/>
        </authorList>
    </citation>
    <scope>NUCLEOTIDE SEQUENCE</scope>
    <source>
        <strain evidence="13">TK19036</strain>
    </source>
</reference>
<keyword evidence="3 8" id="KW-1134">Transmembrane beta strand</keyword>
<dbReference type="Gene3D" id="2.170.130.10">
    <property type="entry name" value="TonB-dependent receptor, plug domain"/>
    <property type="match status" value="1"/>
</dbReference>
<dbReference type="GO" id="GO:0009279">
    <property type="term" value="C:cell outer membrane"/>
    <property type="evidence" value="ECO:0007669"/>
    <property type="project" value="UniProtKB-SubCell"/>
</dbReference>
<dbReference type="InterPro" id="IPR023997">
    <property type="entry name" value="TonB-dep_OMP_SusC/RagA_CS"/>
</dbReference>
<dbReference type="Gene3D" id="2.60.40.1120">
    <property type="entry name" value="Carboxypeptidase-like, regulatory domain"/>
    <property type="match status" value="1"/>
</dbReference>
<dbReference type="Gene3D" id="2.40.170.20">
    <property type="entry name" value="TonB-dependent receptor, beta-barrel domain"/>
    <property type="match status" value="1"/>
</dbReference>
<dbReference type="EMBL" id="CP120682">
    <property type="protein sequence ID" value="WKN38833.1"/>
    <property type="molecule type" value="Genomic_DNA"/>
</dbReference>
<dbReference type="PROSITE" id="PS52016">
    <property type="entry name" value="TONB_DEPENDENT_REC_3"/>
    <property type="match status" value="1"/>
</dbReference>
<dbReference type="Pfam" id="PF00593">
    <property type="entry name" value="TonB_dep_Rec_b-barrel"/>
    <property type="match status" value="1"/>
</dbReference>
<keyword evidence="5 9" id="KW-0798">TonB box</keyword>
<dbReference type="InterPro" id="IPR012910">
    <property type="entry name" value="Plug_dom"/>
</dbReference>
<proteinExistence type="inferred from homology"/>
<dbReference type="NCBIfam" id="TIGR04056">
    <property type="entry name" value="OMP_RagA_SusC"/>
    <property type="match status" value="1"/>
</dbReference>
<evidence type="ECO:0000259" key="12">
    <source>
        <dbReference type="Pfam" id="PF07715"/>
    </source>
</evidence>
<dbReference type="InterPro" id="IPR000531">
    <property type="entry name" value="Beta-barrel_TonB"/>
</dbReference>
<evidence type="ECO:0000256" key="6">
    <source>
        <dbReference type="ARBA" id="ARBA00023136"/>
    </source>
</evidence>
<dbReference type="SUPFAM" id="SSF56935">
    <property type="entry name" value="Porins"/>
    <property type="match status" value="1"/>
</dbReference>
<comment type="similarity">
    <text evidence="8 9">Belongs to the TonB-dependent receptor family.</text>
</comment>
<keyword evidence="2 8" id="KW-0813">Transport</keyword>
<protein>
    <submittedName>
        <fullName evidence="13">TonB-dependent receptor</fullName>
    </submittedName>
</protein>
<dbReference type="SUPFAM" id="SSF49464">
    <property type="entry name" value="Carboxypeptidase regulatory domain-like"/>
    <property type="match status" value="1"/>
</dbReference>
<feature type="chain" id="PRO_5041387410" evidence="10">
    <location>
        <begin position="31"/>
        <end position="1055"/>
    </location>
</feature>
<dbReference type="Pfam" id="PF13715">
    <property type="entry name" value="CarbopepD_reg_2"/>
    <property type="match status" value="1"/>
</dbReference>
<dbReference type="InterPro" id="IPR039426">
    <property type="entry name" value="TonB-dep_rcpt-like"/>
</dbReference>
<evidence type="ECO:0000256" key="7">
    <source>
        <dbReference type="ARBA" id="ARBA00023237"/>
    </source>
</evidence>
<dbReference type="InterPro" id="IPR036942">
    <property type="entry name" value="Beta-barrel_TonB_sf"/>
</dbReference>
<feature type="domain" description="TonB-dependent receptor plug" evidence="12">
    <location>
        <begin position="124"/>
        <end position="232"/>
    </location>
</feature>
<accession>A0AA49GQX3</accession>
<organism evidence="13">
    <name type="scientific">Roseihalotalea indica</name>
    <dbReference type="NCBI Taxonomy" id="2867963"/>
    <lineage>
        <taxon>Bacteria</taxon>
        <taxon>Pseudomonadati</taxon>
        <taxon>Bacteroidota</taxon>
        <taxon>Cytophagia</taxon>
        <taxon>Cytophagales</taxon>
        <taxon>Catalimonadaceae</taxon>
        <taxon>Roseihalotalea</taxon>
    </lineage>
</organism>
<evidence type="ECO:0000256" key="5">
    <source>
        <dbReference type="ARBA" id="ARBA00023077"/>
    </source>
</evidence>
<evidence type="ECO:0000256" key="1">
    <source>
        <dbReference type="ARBA" id="ARBA00004571"/>
    </source>
</evidence>
<keyword evidence="7 8" id="KW-0998">Cell outer membrane</keyword>
<sequence length="1055" mass="115336">MSKQILPRLQLHYAGFFLLSFLISMGTAIAQTTTVSGTVTDELNEGLPGVNIIVKGTSQGTISDIEGKYTLSEISSSDTLLFSSVGYAPQEVPVGGQSTIDISMQEDIQSLSEIVVTGYATERKVDVTGAVAVVDLEPIKNTSSGNPMQALQGRVAGLFVEKSGTPTGENSRILIRGVNTLGNNSPLYIIDGVPTKEARIFQSLNPSTIESVQILKDASAASIYGSRASNGVIIVTTRDGSQSGENVSVTFNSSISMQTTRPQWQDMLNSEERGIALWRGSVNDRTDPGVHSAIYTYDWNNDFDNPVLNSVTIQPFMNGDQNVPVGNTDWQDAAYETGYVTSNDLTLTANTENSGLLANVGYVKNTGTLVYTDYERYSARLNANTSAFNKKLRLGVNSLLATSNQTLAANDLGGAPTPFLAITLPPTIPVRTADGEFAGPLGAGYSDRNNPVDMQWLNRWDNLNRTSIFGNVYAEVEPIENLVFRTNYGIEYSNDVNKNIELAFQEGFLGRSVNSLQRATGRRLDRVWSNTLTYEIELGEHRINLLGGVEAIWQDFQEFGAFREGFAEQTEDYFTLSAGTGRSTNFGNATGGRLLAQFGKVNYAFSDKYLASVTIRRDGSSRFGEDNQYGIFPAATLGWRIVNESFMQDATFLSDLKLRAGYGEVGNQDIGDVARFALYEPRYGNIQGNWTNIGTAYDLNGNDSGGLPSGFVSVQGGNPDLKWETTREFNIGVDFGFLDDRIIGYIDYFTRETSDILLQPPIASAVGEGKLRWVNGAVVENKGLEIALTYRGNIGDDLSYSINGNFSRFRDKITELPEEVRTAFPGNSEKTILGQSQFSYFGYKTDGLFQNEAEVDAHAEQIGAAPGRIRYVDLNDDGVINALDQDYLGTVLPGFEYGIRVDLNYKNFDFSLFGSGVGGRTGNDQFIPFNSFVNVGANMGTGVLDAWTPQNPGSDTPKLSLIDANSEGRASNFYLVNSSYFKLRNIQLGYSLPLSSIESLHMQQLRVFLMGENLFWFKSKEFQGADPEISNAGGDPWNQIPVPTSITFGVNVTFN</sequence>
<dbReference type="AlphaFoldDB" id="A0AA49GQX3"/>
<feature type="signal peptide" evidence="10">
    <location>
        <begin position="1"/>
        <end position="30"/>
    </location>
</feature>
<evidence type="ECO:0000313" key="13">
    <source>
        <dbReference type="EMBL" id="WKN38833.1"/>
    </source>
</evidence>
<evidence type="ECO:0000256" key="9">
    <source>
        <dbReference type="RuleBase" id="RU003357"/>
    </source>
</evidence>
<keyword evidence="4 8" id="KW-0812">Transmembrane</keyword>
<comment type="subcellular location">
    <subcellularLocation>
        <location evidence="1 8">Cell outer membrane</location>
        <topology evidence="1 8">Multi-pass membrane protein</topology>
    </subcellularLocation>
</comment>
<evidence type="ECO:0000256" key="10">
    <source>
        <dbReference type="SAM" id="SignalP"/>
    </source>
</evidence>
<evidence type="ECO:0000256" key="3">
    <source>
        <dbReference type="ARBA" id="ARBA00022452"/>
    </source>
</evidence>
<gene>
    <name evidence="13" type="ORF">K4G66_08965</name>
</gene>
<evidence type="ECO:0000256" key="8">
    <source>
        <dbReference type="PROSITE-ProRule" id="PRU01360"/>
    </source>
</evidence>
<dbReference type="Pfam" id="PF07715">
    <property type="entry name" value="Plug"/>
    <property type="match status" value="1"/>
</dbReference>
<name>A0AA49GQX3_9BACT</name>